<protein>
    <recommendedName>
        <fullName evidence="2">CRISPR system single-strand-specific deoxyribonuclease Cas10/Csm1 (subtype III-A)</fullName>
    </recommendedName>
    <alternativeName>
        <fullName evidence="11">Cyclic oligoadenylate synthase</fullName>
    </alternativeName>
</protein>
<dbReference type="NCBIfam" id="TIGR02578">
    <property type="entry name" value="cas_TM1811_Csm1"/>
    <property type="match status" value="1"/>
</dbReference>
<keyword evidence="6" id="KW-0255">Endonuclease</keyword>
<dbReference type="GO" id="GO:0016740">
    <property type="term" value="F:transferase activity"/>
    <property type="evidence" value="ECO:0007669"/>
    <property type="project" value="UniProtKB-KW"/>
</dbReference>
<evidence type="ECO:0000256" key="3">
    <source>
        <dbReference type="ARBA" id="ARBA00022679"/>
    </source>
</evidence>
<dbReference type="RefSeq" id="WP_092354004.1">
    <property type="nucleotide sequence ID" value="NZ_FOIN01000016.1"/>
</dbReference>
<dbReference type="Gene3D" id="3.30.70.270">
    <property type="match status" value="1"/>
</dbReference>
<dbReference type="GO" id="GO:0005524">
    <property type="term" value="F:ATP binding"/>
    <property type="evidence" value="ECO:0007669"/>
    <property type="project" value="UniProtKB-KW"/>
</dbReference>
<evidence type="ECO:0000256" key="2">
    <source>
        <dbReference type="ARBA" id="ARBA00014333"/>
    </source>
</evidence>
<dbReference type="EMBL" id="FOIN01000016">
    <property type="protein sequence ID" value="SET52184.1"/>
    <property type="molecule type" value="Genomic_DNA"/>
</dbReference>
<dbReference type="InterPro" id="IPR041062">
    <property type="entry name" value="Csm1_B"/>
</dbReference>
<evidence type="ECO:0000256" key="5">
    <source>
        <dbReference type="ARBA" id="ARBA00022741"/>
    </source>
</evidence>
<accession>A0A1I0F458</accession>
<dbReference type="PANTHER" id="PTHR36528">
    <property type="entry name" value="CRISPR SYSTEM SINGLE-STRAND-SPECIFIC DEOXYRIBONUCLEASE CAS10/CSM1 (SUBTYPE III-A)"/>
    <property type="match status" value="1"/>
</dbReference>
<evidence type="ECO:0000256" key="11">
    <source>
        <dbReference type="ARBA" id="ARBA00032922"/>
    </source>
</evidence>
<comment type="similarity">
    <text evidence="1">Belongs to the CRISPR-associated Cas10/Csm1 family.</text>
</comment>
<feature type="domain" description="GGDEF" evidence="12">
    <location>
        <begin position="520"/>
        <end position="676"/>
    </location>
</feature>
<dbReference type="PROSITE" id="PS50887">
    <property type="entry name" value="GGDEF"/>
    <property type="match status" value="1"/>
</dbReference>
<dbReference type="PANTHER" id="PTHR36528:SF1">
    <property type="entry name" value="CRISPR SYSTEM SINGLE-STRAND-SPECIFIC DEOXYRIBONUCLEASE CAS10_CSM1 (SUBTYPE III-A)"/>
    <property type="match status" value="1"/>
</dbReference>
<evidence type="ECO:0000256" key="8">
    <source>
        <dbReference type="ARBA" id="ARBA00022839"/>
    </source>
</evidence>
<reference evidence="14" key="1">
    <citation type="submission" date="2016-10" db="EMBL/GenBank/DDBJ databases">
        <authorList>
            <person name="Varghese N."/>
            <person name="Submissions S."/>
        </authorList>
    </citation>
    <scope>NUCLEOTIDE SEQUENCE [LARGE SCALE GENOMIC DNA]</scope>
    <source>
        <strain evidence="14">DSM 1551</strain>
    </source>
</reference>
<evidence type="ECO:0000313" key="14">
    <source>
        <dbReference type="Proteomes" id="UP000198558"/>
    </source>
</evidence>
<dbReference type="Pfam" id="PF22335">
    <property type="entry name" value="Cas10-Cmr2_palm2"/>
    <property type="match status" value="1"/>
</dbReference>
<evidence type="ECO:0000313" key="13">
    <source>
        <dbReference type="EMBL" id="SET52184.1"/>
    </source>
</evidence>
<sequence>MDKYKLIDVAYGALLHDIGKFYQRTYEKSNLSSRELETTKYNKIGNYYSHLHSGYTSRFLNKYLKMEDEFELLVSEHHKDEINDFLEIIKQADCIASSIDRKDEQLDDENHNQRGNFIMARLHSVLSEVDFGKENKMDNVFPLSVLTKMNYPISNYKRKEIHESVNEYKTLFQQFAQEVENNLYLQRRRDFISYNFMYNLMNKYLVTIPASTYGGVKSTVSLFDHHKLTSAISSCLYDKECFEKKEFCMLEIDISGIQSFIYQVVEGSGTKQGLAKALRGRSALVALITNAVSYAFLNEFGLTVSNILFNTGGGSIILLPNNSMVKDKVEKVARLIRENLFKLFQADITFVNALIVLNKEELETFQSDKAIDLKGKLGRNKMQKFIDAINDDFFYESINNNQKCNTCNRISKHETCDICKAVEGISDVYTKNTTFGIVYDFSGNLDVDHIHKIDLGFVKVLFVKNTKFVRAEQDSYYVDSINGFGFGSEKMIANEVPLKNNAILSFEDILKLTPKKYGDKKLAILKMDVDNLGGIFAFGLKYTEENRNQRSISKYVTMSRLIEFFFGHEIKNICHDVSIQVNENISNEVTNGTMFYINYAGGDDLVIIGSAYSIVKLSLEIYQRFAKFTSNENITISGGINFQNDKKPIRFGIQEAEEQLTMSKDGDKNAVTLLNTTVSFKNYEQLLNDVFMMCKWLEENKVSRTMLYNIMSFIGDSTYLQFVYLIPRIQYTIFRLIKDLKVREEMLKQINGITTDSDVKQFVLKLKLFMLFTRDN</sequence>
<evidence type="ECO:0000256" key="1">
    <source>
        <dbReference type="ARBA" id="ARBA00005700"/>
    </source>
</evidence>
<keyword evidence="5" id="KW-0547">Nucleotide-binding</keyword>
<keyword evidence="4" id="KW-0540">Nuclease</keyword>
<dbReference type="OrthoDB" id="9768769at2"/>
<dbReference type="InterPro" id="IPR054767">
    <property type="entry name" value="Cas10-Cmr2_palm2"/>
</dbReference>
<dbReference type="AlphaFoldDB" id="A0A1I0F458"/>
<evidence type="ECO:0000256" key="10">
    <source>
        <dbReference type="ARBA" id="ARBA00023118"/>
    </source>
</evidence>
<dbReference type="Pfam" id="PF18211">
    <property type="entry name" value="Csm1_B"/>
    <property type="match status" value="1"/>
</dbReference>
<keyword evidence="9" id="KW-0067">ATP-binding</keyword>
<dbReference type="GeneID" id="78288470"/>
<dbReference type="InterPro" id="IPR043128">
    <property type="entry name" value="Rev_trsase/Diguanyl_cyclase"/>
</dbReference>
<dbReference type="GO" id="GO:0051607">
    <property type="term" value="P:defense response to virus"/>
    <property type="evidence" value="ECO:0007669"/>
    <property type="project" value="UniProtKB-KW"/>
</dbReference>
<dbReference type="GO" id="GO:0004527">
    <property type="term" value="F:exonuclease activity"/>
    <property type="evidence" value="ECO:0007669"/>
    <property type="project" value="UniProtKB-KW"/>
</dbReference>
<keyword evidence="14" id="KW-1185">Reference proteome</keyword>
<name>A0A1I0F458_9FIRM</name>
<dbReference type="InterPro" id="IPR000160">
    <property type="entry name" value="GGDEF_dom"/>
</dbReference>
<organism evidence="13 14">
    <name type="scientific">Thomasclavelia cocleata</name>
    <dbReference type="NCBI Taxonomy" id="69824"/>
    <lineage>
        <taxon>Bacteria</taxon>
        <taxon>Bacillati</taxon>
        <taxon>Bacillota</taxon>
        <taxon>Erysipelotrichia</taxon>
        <taxon>Erysipelotrichales</taxon>
        <taxon>Coprobacillaceae</taxon>
        <taxon>Thomasclavelia</taxon>
    </lineage>
</organism>
<gene>
    <name evidence="13" type="ORF">SAMN04489758_11616</name>
</gene>
<dbReference type="Gene3D" id="1.10.3210.10">
    <property type="entry name" value="Hypothetical protein af1432"/>
    <property type="match status" value="1"/>
</dbReference>
<evidence type="ECO:0000256" key="4">
    <source>
        <dbReference type="ARBA" id="ARBA00022722"/>
    </source>
</evidence>
<keyword evidence="8" id="KW-0269">Exonuclease</keyword>
<evidence type="ECO:0000259" key="12">
    <source>
        <dbReference type="PROSITE" id="PS50887"/>
    </source>
</evidence>
<dbReference type="Proteomes" id="UP000198558">
    <property type="component" value="Unassembled WGS sequence"/>
</dbReference>
<keyword evidence="3" id="KW-0808">Transferase</keyword>
<evidence type="ECO:0000256" key="9">
    <source>
        <dbReference type="ARBA" id="ARBA00022840"/>
    </source>
</evidence>
<evidence type="ECO:0000256" key="6">
    <source>
        <dbReference type="ARBA" id="ARBA00022759"/>
    </source>
</evidence>
<keyword evidence="10" id="KW-0051">Antiviral defense</keyword>
<evidence type="ECO:0000256" key="7">
    <source>
        <dbReference type="ARBA" id="ARBA00022801"/>
    </source>
</evidence>
<dbReference type="InterPro" id="IPR052117">
    <property type="entry name" value="Cas10/Csm1_subtype-III-A"/>
</dbReference>
<keyword evidence="7" id="KW-0378">Hydrolase</keyword>
<dbReference type="GO" id="GO:0004519">
    <property type="term" value="F:endonuclease activity"/>
    <property type="evidence" value="ECO:0007669"/>
    <property type="project" value="UniProtKB-KW"/>
</dbReference>
<dbReference type="InterPro" id="IPR013408">
    <property type="entry name" value="Cas10/Csm1"/>
</dbReference>
<proteinExistence type="inferred from homology"/>